<dbReference type="GO" id="GO:0000978">
    <property type="term" value="F:RNA polymerase II cis-regulatory region sequence-specific DNA binding"/>
    <property type="evidence" value="ECO:0007669"/>
    <property type="project" value="TreeGrafter"/>
</dbReference>
<dbReference type="Gene3D" id="1.10.10.60">
    <property type="entry name" value="Homeodomain-like"/>
    <property type="match status" value="1"/>
</dbReference>
<evidence type="ECO:0000256" key="6">
    <source>
        <dbReference type="ARBA" id="ARBA00038449"/>
    </source>
</evidence>
<keyword evidence="4 7" id="KW-0371">Homeobox</keyword>
<evidence type="ECO:0000256" key="1">
    <source>
        <dbReference type="ARBA" id="ARBA00004123"/>
    </source>
</evidence>
<dbReference type="InterPro" id="IPR009057">
    <property type="entry name" value="Homeodomain-like_sf"/>
</dbReference>
<feature type="region of interest" description="Disordered" evidence="9">
    <location>
        <begin position="258"/>
        <end position="279"/>
    </location>
</feature>
<evidence type="ECO:0000256" key="4">
    <source>
        <dbReference type="ARBA" id="ARBA00023155"/>
    </source>
</evidence>
<accession>A0A183BS67</accession>
<reference evidence="12" key="2">
    <citation type="submission" date="2016-06" db="UniProtKB">
        <authorList>
            <consortium name="WormBaseParasite"/>
        </authorList>
    </citation>
    <scope>IDENTIFICATION</scope>
</reference>
<evidence type="ECO:0000259" key="10">
    <source>
        <dbReference type="PROSITE" id="PS50071"/>
    </source>
</evidence>
<reference evidence="11" key="1">
    <citation type="submission" date="2014-05" db="EMBL/GenBank/DDBJ databases">
        <title>The genome and life-stage specific transcriptomes of Globodera pallida elucidate key aspects of plant parasitism by a cyst nematode.</title>
        <authorList>
            <person name="Cotton J.A."/>
            <person name="Lilley C.J."/>
            <person name="Jones L.M."/>
            <person name="Kikuchi T."/>
            <person name="Reid A.J."/>
            <person name="Thorpe P."/>
            <person name="Tsai I.J."/>
            <person name="Beasley H."/>
            <person name="Blok V."/>
            <person name="Cock P.J.A."/>
            <person name="Van den Akker S.E."/>
            <person name="Holroyd N."/>
            <person name="Hunt M."/>
            <person name="Mantelin S."/>
            <person name="Naghra H."/>
            <person name="Pain A."/>
            <person name="Palomares-Rius J.E."/>
            <person name="Zarowiecki M."/>
            <person name="Berriman M."/>
            <person name="Jones J.T."/>
            <person name="Urwin P.E."/>
        </authorList>
    </citation>
    <scope>NUCLEOTIDE SEQUENCE [LARGE SCALE GENOMIC DNA]</scope>
    <source>
        <strain evidence="11">Lindley</strain>
    </source>
</reference>
<keyword evidence="5 7" id="KW-0539">Nucleus</keyword>
<dbReference type="AlphaFoldDB" id="A0A183BS67"/>
<keyword evidence="2" id="KW-0217">Developmental protein</keyword>
<dbReference type="CDD" id="cd00086">
    <property type="entry name" value="homeodomain"/>
    <property type="match status" value="1"/>
</dbReference>
<dbReference type="GO" id="GO:0005634">
    <property type="term" value="C:nucleus"/>
    <property type="evidence" value="ECO:0007669"/>
    <property type="project" value="UniProtKB-SubCell"/>
</dbReference>
<sequence length="341" mass="38457">MPLGYHSRAVHQRSPMPNAFSSIESLLFIDSANRHHPVPDAKQQQHFEQHRLQQFEAKSDAVEAMEANWMETELNGLQKTSQQPSRLQKAHHHEQYQSAESSCSTSIGPSRTMGPTIMMGNADSSSMRRYRTAFTREQIKVLEREFCRENYVSKVRRGELSAELQLPEGTIKVWFQNRRMKQKRQSLTAMGLGWPQLEQLLHLHHQPSLMLPAECPQGMTVPFPSIGLQQQLLAELWRKSALLQQRLVCHGGTTAEQQQQQLQGHNGGWDTPRQPSTADGCLPPLINLSQVAAEVEKTSAVDESKANRTADGEERGLVDVTRGGGEVQAVSRRESRFPLDL</sequence>
<protein>
    <submittedName>
        <fullName evidence="12">Homeobox domain-containing protein</fullName>
    </submittedName>
</protein>
<dbReference type="GO" id="GO:0000981">
    <property type="term" value="F:DNA-binding transcription factor activity, RNA polymerase II-specific"/>
    <property type="evidence" value="ECO:0007669"/>
    <property type="project" value="InterPro"/>
</dbReference>
<keyword evidence="11" id="KW-1185">Reference proteome</keyword>
<comment type="subcellular location">
    <subcellularLocation>
        <location evidence="1 7 8">Nucleus</location>
    </subcellularLocation>
</comment>
<dbReference type="Proteomes" id="UP000050741">
    <property type="component" value="Unassembled WGS sequence"/>
</dbReference>
<feature type="compositionally biased region" description="Basic and acidic residues" evidence="9">
    <location>
        <begin position="331"/>
        <end position="341"/>
    </location>
</feature>
<evidence type="ECO:0000313" key="12">
    <source>
        <dbReference type="WBParaSite" id="GPLIN_000345300"/>
    </source>
</evidence>
<feature type="compositionally biased region" description="Polar residues" evidence="9">
    <location>
        <begin position="77"/>
        <end position="86"/>
    </location>
</feature>
<dbReference type="InterPro" id="IPR017970">
    <property type="entry name" value="Homeobox_CS"/>
</dbReference>
<evidence type="ECO:0000256" key="2">
    <source>
        <dbReference type="ARBA" id="ARBA00022473"/>
    </source>
</evidence>
<feature type="region of interest" description="Disordered" evidence="9">
    <location>
        <begin position="77"/>
        <end position="122"/>
    </location>
</feature>
<dbReference type="PROSITE" id="PS00027">
    <property type="entry name" value="HOMEOBOX_1"/>
    <property type="match status" value="1"/>
</dbReference>
<feature type="compositionally biased region" description="Polar residues" evidence="9">
    <location>
        <begin position="96"/>
        <end position="109"/>
    </location>
</feature>
<comment type="similarity">
    <text evidence="6">Belongs to the even-skipped homeobox family.</text>
</comment>
<organism evidence="11 12">
    <name type="scientific">Globodera pallida</name>
    <name type="common">Potato cyst nematode worm</name>
    <name type="synonym">Heterodera pallida</name>
    <dbReference type="NCBI Taxonomy" id="36090"/>
    <lineage>
        <taxon>Eukaryota</taxon>
        <taxon>Metazoa</taxon>
        <taxon>Ecdysozoa</taxon>
        <taxon>Nematoda</taxon>
        <taxon>Chromadorea</taxon>
        <taxon>Rhabditida</taxon>
        <taxon>Tylenchina</taxon>
        <taxon>Tylenchomorpha</taxon>
        <taxon>Tylenchoidea</taxon>
        <taxon>Heteroderidae</taxon>
        <taxon>Heteroderinae</taxon>
        <taxon>Globodera</taxon>
    </lineage>
</organism>
<keyword evidence="3 7" id="KW-0238">DNA-binding</keyword>
<evidence type="ECO:0000313" key="11">
    <source>
        <dbReference type="Proteomes" id="UP000050741"/>
    </source>
</evidence>
<feature type="compositionally biased region" description="Basic and acidic residues" evidence="9">
    <location>
        <begin position="297"/>
        <end position="317"/>
    </location>
</feature>
<dbReference type="SMART" id="SM00389">
    <property type="entry name" value="HOX"/>
    <property type="match status" value="1"/>
</dbReference>
<evidence type="ECO:0000256" key="8">
    <source>
        <dbReference type="RuleBase" id="RU000682"/>
    </source>
</evidence>
<evidence type="ECO:0000256" key="3">
    <source>
        <dbReference type="ARBA" id="ARBA00023125"/>
    </source>
</evidence>
<evidence type="ECO:0000256" key="9">
    <source>
        <dbReference type="SAM" id="MobiDB-lite"/>
    </source>
</evidence>
<name>A0A183BS67_GLOPA</name>
<feature type="domain" description="Homeobox" evidence="10">
    <location>
        <begin position="125"/>
        <end position="185"/>
    </location>
</feature>
<evidence type="ECO:0000256" key="7">
    <source>
        <dbReference type="PROSITE-ProRule" id="PRU00108"/>
    </source>
</evidence>
<evidence type="ECO:0000256" key="5">
    <source>
        <dbReference type="ARBA" id="ARBA00023242"/>
    </source>
</evidence>
<dbReference type="SUPFAM" id="SSF46689">
    <property type="entry name" value="Homeodomain-like"/>
    <property type="match status" value="1"/>
</dbReference>
<dbReference type="InterPro" id="IPR052002">
    <property type="entry name" value="Even-skipped_HD"/>
</dbReference>
<dbReference type="InterPro" id="IPR001356">
    <property type="entry name" value="HD"/>
</dbReference>
<dbReference type="PANTHER" id="PTHR46294:SF4">
    <property type="entry name" value="SEGMENTATION PROTEIN EVEN-SKIPPED"/>
    <property type="match status" value="1"/>
</dbReference>
<dbReference type="PANTHER" id="PTHR46294">
    <property type="entry name" value="SEGMENTATION PROTEIN EVEN-SKIPPED"/>
    <property type="match status" value="1"/>
</dbReference>
<dbReference type="PROSITE" id="PS50071">
    <property type="entry name" value="HOMEOBOX_2"/>
    <property type="match status" value="1"/>
</dbReference>
<dbReference type="Pfam" id="PF00046">
    <property type="entry name" value="Homeodomain"/>
    <property type="match status" value="1"/>
</dbReference>
<dbReference type="WBParaSite" id="GPLIN_000345300">
    <property type="protein sequence ID" value="GPLIN_000345300"/>
    <property type="gene ID" value="GPLIN_000345300"/>
</dbReference>
<proteinExistence type="inferred from homology"/>
<feature type="DNA-binding region" description="Homeobox" evidence="7">
    <location>
        <begin position="127"/>
        <end position="186"/>
    </location>
</feature>
<feature type="region of interest" description="Disordered" evidence="9">
    <location>
        <begin position="297"/>
        <end position="341"/>
    </location>
</feature>